<feature type="transmembrane region" description="Helical" evidence="1">
    <location>
        <begin position="131"/>
        <end position="152"/>
    </location>
</feature>
<protein>
    <submittedName>
        <fullName evidence="2">Uncharacterized protein</fullName>
    </submittedName>
</protein>
<gene>
    <name evidence="2" type="ORF">S01H4_30144</name>
</gene>
<reference evidence="2" key="1">
    <citation type="journal article" date="2014" name="Front. Microbiol.">
        <title>High frequency of phylogenetically diverse reductive dehalogenase-homologous genes in deep subseafloor sedimentary metagenomes.</title>
        <authorList>
            <person name="Kawai M."/>
            <person name="Futagami T."/>
            <person name="Toyoda A."/>
            <person name="Takaki Y."/>
            <person name="Nishi S."/>
            <person name="Hori S."/>
            <person name="Arai W."/>
            <person name="Tsubouchi T."/>
            <person name="Morono Y."/>
            <person name="Uchiyama I."/>
            <person name="Ito T."/>
            <person name="Fujiyama A."/>
            <person name="Inagaki F."/>
            <person name="Takami H."/>
        </authorList>
    </citation>
    <scope>NUCLEOTIDE SEQUENCE</scope>
    <source>
        <strain evidence="2">Expedition CK06-06</strain>
    </source>
</reference>
<feature type="transmembrane region" description="Helical" evidence="1">
    <location>
        <begin position="59"/>
        <end position="83"/>
    </location>
</feature>
<feature type="transmembrane region" description="Helical" evidence="1">
    <location>
        <begin position="103"/>
        <end position="122"/>
    </location>
</feature>
<comment type="caution">
    <text evidence="2">The sequence shown here is derived from an EMBL/GenBank/DDBJ whole genome shotgun (WGS) entry which is preliminary data.</text>
</comment>
<keyword evidence="1" id="KW-0472">Membrane</keyword>
<keyword evidence="1" id="KW-1133">Transmembrane helix</keyword>
<feature type="non-terminal residue" evidence="2">
    <location>
        <position position="1"/>
    </location>
</feature>
<keyword evidence="1" id="KW-0812">Transmembrane</keyword>
<name>X1BNU0_9ZZZZ</name>
<evidence type="ECO:0000313" key="2">
    <source>
        <dbReference type="EMBL" id="GAG85743.1"/>
    </source>
</evidence>
<organism evidence="2">
    <name type="scientific">marine sediment metagenome</name>
    <dbReference type="NCBI Taxonomy" id="412755"/>
    <lineage>
        <taxon>unclassified sequences</taxon>
        <taxon>metagenomes</taxon>
        <taxon>ecological metagenomes</taxon>
    </lineage>
</organism>
<dbReference type="AlphaFoldDB" id="X1BNU0"/>
<accession>X1BNU0</accession>
<dbReference type="EMBL" id="BART01015533">
    <property type="protein sequence ID" value="GAG85743.1"/>
    <property type="molecule type" value="Genomic_DNA"/>
</dbReference>
<proteinExistence type="predicted"/>
<evidence type="ECO:0000256" key="1">
    <source>
        <dbReference type="SAM" id="Phobius"/>
    </source>
</evidence>
<sequence length="171" mass="19733">GIFAIMFYYISLMPQTVKKLFERCRDGENLEDILSPKDNELRQVWTLNNVRMDVRLEKLAIILFLLYLVGIFGACNSNLLLSWAFPGPGMEDAFTIRSRSISLARHFIGLILSIGTSVWLFLRAKRDNNSAFFWSILGFFIGVFTIILYYLFSLDTLLDVGRNEKEDNPFV</sequence>